<dbReference type="Proteomes" id="UP000738359">
    <property type="component" value="Unassembled WGS sequence"/>
</dbReference>
<reference evidence="1" key="1">
    <citation type="journal article" date="2020" name="Fungal Divers.">
        <title>Resolving the Mortierellaceae phylogeny through synthesis of multi-gene phylogenetics and phylogenomics.</title>
        <authorList>
            <person name="Vandepol N."/>
            <person name="Liber J."/>
            <person name="Desiro A."/>
            <person name="Na H."/>
            <person name="Kennedy M."/>
            <person name="Barry K."/>
            <person name="Grigoriev I.V."/>
            <person name="Miller A.N."/>
            <person name="O'Donnell K."/>
            <person name="Stajich J.E."/>
            <person name="Bonito G."/>
        </authorList>
    </citation>
    <scope>NUCLEOTIDE SEQUENCE</scope>
    <source>
        <strain evidence="1">CK1249</strain>
    </source>
</reference>
<evidence type="ECO:0000313" key="1">
    <source>
        <dbReference type="EMBL" id="KAF9946378.1"/>
    </source>
</evidence>
<dbReference type="EMBL" id="JAAAHY010001860">
    <property type="protein sequence ID" value="KAF9946378.1"/>
    <property type="molecule type" value="Genomic_DNA"/>
</dbReference>
<keyword evidence="2" id="KW-1185">Reference proteome</keyword>
<evidence type="ECO:0000313" key="2">
    <source>
        <dbReference type="Proteomes" id="UP000738359"/>
    </source>
</evidence>
<dbReference type="AlphaFoldDB" id="A0A9P6ISP0"/>
<organism evidence="1 2">
    <name type="scientific">Mortierella alpina</name>
    <name type="common">Oleaginous fungus</name>
    <name type="synonym">Mortierella renispora</name>
    <dbReference type="NCBI Taxonomy" id="64518"/>
    <lineage>
        <taxon>Eukaryota</taxon>
        <taxon>Fungi</taxon>
        <taxon>Fungi incertae sedis</taxon>
        <taxon>Mucoromycota</taxon>
        <taxon>Mortierellomycotina</taxon>
        <taxon>Mortierellomycetes</taxon>
        <taxon>Mortierellales</taxon>
        <taxon>Mortierellaceae</taxon>
        <taxon>Mortierella</taxon>
    </lineage>
</organism>
<sequence length="244" mass="26974">MVRLYRFTHKDIQLVSDDSSDNAASKDTRVPAEITLANLTMFSTILFMTEFQQMGMGDSVDVSKTCNMSEWHRRIYAGATRTSPAEDDYVDVLTLPPKAVSQAGLVYATTHTPSDQHKEIFTSFLFAHHKPSIAKTIPSSNGQPGQELSPEAQVLVASNGVTHIWLCGSDPEQRRHRLMSRCLDQLEKDVLEWKSNGQGSGVMTVHTIPQAFPGMVQFLLKNGFKGGDAVVGGESGKVLYWKEL</sequence>
<accession>A0A9P6ISP0</accession>
<proteinExistence type="predicted"/>
<dbReference type="OrthoDB" id="2328344at2759"/>
<name>A0A9P6ISP0_MORAP</name>
<gene>
    <name evidence="1" type="ORF">BGZ70_003256</name>
</gene>
<comment type="caution">
    <text evidence="1">The sequence shown here is derived from an EMBL/GenBank/DDBJ whole genome shotgun (WGS) entry which is preliminary data.</text>
</comment>
<protein>
    <submittedName>
        <fullName evidence="1">Uncharacterized protein</fullName>
    </submittedName>
</protein>